<evidence type="ECO:0000313" key="3">
    <source>
        <dbReference type="Proteomes" id="UP000510647"/>
    </source>
</evidence>
<gene>
    <name evidence="2" type="ORF">HG537_0E02260</name>
</gene>
<protein>
    <recommendedName>
        <fullName evidence="1">PCI domain-containing protein</fullName>
    </recommendedName>
</protein>
<dbReference type="PROSITE" id="PS50250">
    <property type="entry name" value="PCI"/>
    <property type="match status" value="1"/>
</dbReference>
<dbReference type="AlphaFoldDB" id="A0A7H9HU58"/>
<reference evidence="2 3" key="1">
    <citation type="submission" date="2020-06" db="EMBL/GenBank/DDBJ databases">
        <title>The yeast mating-type switching endonuclease HO is a domesticated member of an unorthodox homing genetic element family.</title>
        <authorList>
            <person name="Coughlan A.Y."/>
            <person name="Lombardi L."/>
            <person name="Braun-Galleani S."/>
            <person name="Martos A.R."/>
            <person name="Galeote V."/>
            <person name="Bigey F."/>
            <person name="Dequin S."/>
            <person name="Byrne K.P."/>
            <person name="Wolfe K.H."/>
        </authorList>
    </citation>
    <scope>NUCLEOTIDE SEQUENCE [LARGE SCALE GENOMIC DNA]</scope>
    <source>
        <strain evidence="2 3">CBS2947</strain>
    </source>
</reference>
<dbReference type="EMBL" id="CP059271">
    <property type="protein sequence ID" value="QLQ80871.1"/>
    <property type="molecule type" value="Genomic_DNA"/>
</dbReference>
<evidence type="ECO:0000313" key="2">
    <source>
        <dbReference type="EMBL" id="QLQ80871.1"/>
    </source>
</evidence>
<name>A0A7H9HU58_9SACH</name>
<accession>A0A7H9HU58</accession>
<dbReference type="Proteomes" id="UP000510647">
    <property type="component" value="Chromosome 5"/>
</dbReference>
<sequence length="621" mass="71826">MSDVEDGNGNYDDFMMSDEEGVDMVEMEEETDEEDGCFKEESEFNVTKEEIGTLDERELEGLCDEALSFMEDQEFKRSRDILQEVLHRTDKYKTELTGIVWRWKSLSQIAKSWLSEIHYNGIDDRSFQGTIDAFRALVHHLDGTELLNGRLVESTLTDLVHELCPASKRDFMFAVELIADDSIAWKMQLRLQSIALLQESHRSLSDEVKNTLELKRVAAKVWSDRLEKGRIDLNDIHELQVSCCETSIEDATSDQHYAEKIGLMLQCHIFNYLNGHAEVPGDLVSRLIEQLELFSSNSLSVSQHLGLMIQLSTAKALVMLSHLGRDKSRIELRLFYRDIRTLREQFWSCLQQMEEIGGSRQNFSSLFEQFILSGFIFCSMILHRRTHDQINPFDLEQLKIASEVPSIQLLRKIYHHYVQLDLQKLHQAIQQLAAVKRLLKGLIDNIYYLGRLTKLWEQIAPVYSCISLKDIQNMLEIDQTIPVSRDELLTVLMTSILNNTAKIYYKLDLTQDLVYFGDQYKVQLCSHPKKTFINKKLFTESGAKLSHFEVANNIGIFDQPCSLKGLDSCAFFDKIQRSRDHIEATEQEEDTKLRVPKSRSSERYEELANLANELLSFNDIK</sequence>
<dbReference type="InterPro" id="IPR000717">
    <property type="entry name" value="PCI_dom"/>
</dbReference>
<proteinExistence type="predicted"/>
<dbReference type="OrthoDB" id="4047547at2759"/>
<feature type="domain" description="PCI" evidence="1">
    <location>
        <begin position="342"/>
        <end position="521"/>
    </location>
</feature>
<evidence type="ECO:0000259" key="1">
    <source>
        <dbReference type="PROSITE" id="PS50250"/>
    </source>
</evidence>
<keyword evidence="3" id="KW-1185">Reference proteome</keyword>
<organism evidence="2 3">
    <name type="scientific">Torulaspora globosa</name>
    <dbReference type="NCBI Taxonomy" id="48254"/>
    <lineage>
        <taxon>Eukaryota</taxon>
        <taxon>Fungi</taxon>
        <taxon>Dikarya</taxon>
        <taxon>Ascomycota</taxon>
        <taxon>Saccharomycotina</taxon>
        <taxon>Saccharomycetes</taxon>
        <taxon>Saccharomycetales</taxon>
        <taxon>Saccharomycetaceae</taxon>
        <taxon>Torulaspora</taxon>
    </lineage>
</organism>